<dbReference type="GO" id="GO:0006508">
    <property type="term" value="P:proteolysis"/>
    <property type="evidence" value="ECO:0007669"/>
    <property type="project" value="UniProtKB-KW"/>
</dbReference>
<comment type="function">
    <text evidence="1">Secreted metalloproteinase that allows assimilation of proteinaceous substrates.</text>
</comment>
<keyword evidence="5 10" id="KW-0732">Signal</keyword>
<evidence type="ECO:0000313" key="12">
    <source>
        <dbReference type="EMBL" id="KZL71151.1"/>
    </source>
</evidence>
<dbReference type="Proteomes" id="UP000076552">
    <property type="component" value="Unassembled WGS sequence"/>
</dbReference>
<evidence type="ECO:0000256" key="9">
    <source>
        <dbReference type="ARBA" id="ARBA00023157"/>
    </source>
</evidence>
<evidence type="ECO:0000256" key="2">
    <source>
        <dbReference type="ARBA" id="ARBA00008721"/>
    </source>
</evidence>
<dbReference type="SUPFAM" id="SSF55486">
    <property type="entry name" value="Metalloproteases ('zincins'), catalytic domain"/>
    <property type="match status" value="1"/>
</dbReference>
<keyword evidence="6" id="KW-0378">Hydrolase</keyword>
<evidence type="ECO:0000259" key="11">
    <source>
        <dbReference type="Pfam" id="PF05572"/>
    </source>
</evidence>
<keyword evidence="3 12" id="KW-0645">Protease</keyword>
<dbReference type="InterPro" id="IPR024079">
    <property type="entry name" value="MetalloPept_cat_dom_sf"/>
</dbReference>
<evidence type="ECO:0000313" key="13">
    <source>
        <dbReference type="Proteomes" id="UP000076552"/>
    </source>
</evidence>
<keyword evidence="7" id="KW-0862">Zinc</keyword>
<dbReference type="GO" id="GO:0008237">
    <property type="term" value="F:metallopeptidase activity"/>
    <property type="evidence" value="ECO:0007669"/>
    <property type="project" value="UniProtKB-KW"/>
</dbReference>
<keyword evidence="8 12" id="KW-0482">Metalloprotease</keyword>
<sequence>MRFSQFLSILLPVFVITTNTSLSNGQVNTLPRCGTQAADKGFGKALERVKAYENAIRLRTREDVDSGQRGSLHSLDVTVHFHTVSSTEKVGAITDDALKAQFGVLRKTYADYDINLHWNGIVASQTVDDWLAKFTWPITSDRVAQKRDFLSSTRLGGYDELNFYFYTDMAVGAWGSCNVAKENVTVNFDDIVFREDGCNINYLSLPGGPHPVVNLGYTVVHEAGHWFGLQHVFSTFACDDVGDTIDDTPATSEPTTGCPIRKDSCQDMPGLDPIHNFMDYSDDACLTEFTRDQKIRMHATWTTLRSNLTTFSAKNHLSTKLDSRND</sequence>
<organism evidence="12 13">
    <name type="scientific">Colletotrichum tofieldiae</name>
    <dbReference type="NCBI Taxonomy" id="708197"/>
    <lineage>
        <taxon>Eukaryota</taxon>
        <taxon>Fungi</taxon>
        <taxon>Dikarya</taxon>
        <taxon>Ascomycota</taxon>
        <taxon>Pezizomycotina</taxon>
        <taxon>Sordariomycetes</taxon>
        <taxon>Hypocreomycetidae</taxon>
        <taxon>Glomerellales</taxon>
        <taxon>Glomerellaceae</taxon>
        <taxon>Colletotrichum</taxon>
        <taxon>Colletotrichum spaethianum species complex</taxon>
    </lineage>
</organism>
<proteinExistence type="inferred from homology"/>
<reference evidence="12 13" key="1">
    <citation type="submission" date="2015-06" db="EMBL/GenBank/DDBJ databases">
        <title>Survival trade-offs in plant roots during colonization by closely related pathogenic and mutualistic fungi.</title>
        <authorList>
            <person name="Hacquard S."/>
            <person name="Kracher B."/>
            <person name="Hiruma K."/>
            <person name="Weinman A."/>
            <person name="Muench P."/>
            <person name="Garrido Oter R."/>
            <person name="Ver Loren van Themaat E."/>
            <person name="Dallerey J.-F."/>
            <person name="Damm U."/>
            <person name="Henrissat B."/>
            <person name="Lespinet O."/>
            <person name="Thon M."/>
            <person name="Kemen E."/>
            <person name="McHardy A.C."/>
            <person name="Schulze-Lefert P."/>
            <person name="O'Connell R.J."/>
        </authorList>
    </citation>
    <scope>NUCLEOTIDE SEQUENCE [LARGE SCALE GENOMIC DNA]</scope>
    <source>
        <strain evidence="12 13">0861</strain>
    </source>
</reference>
<evidence type="ECO:0000256" key="5">
    <source>
        <dbReference type="ARBA" id="ARBA00022729"/>
    </source>
</evidence>
<keyword evidence="13" id="KW-1185">Reference proteome</keyword>
<dbReference type="CDD" id="cd04275">
    <property type="entry name" value="ZnMc_pappalysin_like"/>
    <property type="match status" value="1"/>
</dbReference>
<evidence type="ECO:0000256" key="1">
    <source>
        <dbReference type="ARBA" id="ARBA00003174"/>
    </source>
</evidence>
<dbReference type="GO" id="GO:0046872">
    <property type="term" value="F:metal ion binding"/>
    <property type="evidence" value="ECO:0007669"/>
    <property type="project" value="UniProtKB-KW"/>
</dbReference>
<dbReference type="PANTHER" id="PTHR47466">
    <property type="match status" value="1"/>
</dbReference>
<dbReference type="PANTHER" id="PTHR47466:SF1">
    <property type="entry name" value="METALLOPROTEASE MEP1 (AFU_ORTHOLOGUE AFUA_1G07730)-RELATED"/>
    <property type="match status" value="1"/>
</dbReference>
<feature type="signal peptide" evidence="10">
    <location>
        <begin position="1"/>
        <end position="25"/>
    </location>
</feature>
<gene>
    <name evidence="12" type="ORF">CT0861_08458</name>
</gene>
<comment type="caution">
    <text evidence="12">The sequence shown here is derived from an EMBL/GenBank/DDBJ whole genome shotgun (WGS) entry which is preliminary data.</text>
</comment>
<evidence type="ECO:0000256" key="8">
    <source>
        <dbReference type="ARBA" id="ARBA00023049"/>
    </source>
</evidence>
<feature type="chain" id="PRO_5007879719" evidence="10">
    <location>
        <begin position="26"/>
        <end position="326"/>
    </location>
</feature>
<dbReference type="InterPro" id="IPR008754">
    <property type="entry name" value="Peptidase_M43"/>
</dbReference>
<name>A0A166SSW9_9PEZI</name>
<evidence type="ECO:0000256" key="7">
    <source>
        <dbReference type="ARBA" id="ARBA00022833"/>
    </source>
</evidence>
<evidence type="ECO:0000256" key="3">
    <source>
        <dbReference type="ARBA" id="ARBA00022670"/>
    </source>
</evidence>
<evidence type="ECO:0000256" key="6">
    <source>
        <dbReference type="ARBA" id="ARBA00022801"/>
    </source>
</evidence>
<feature type="domain" description="Peptidase M43 pregnancy-associated plasma-A" evidence="11">
    <location>
        <begin position="214"/>
        <end position="299"/>
    </location>
</feature>
<dbReference type="AlphaFoldDB" id="A0A166SSW9"/>
<evidence type="ECO:0000256" key="4">
    <source>
        <dbReference type="ARBA" id="ARBA00022723"/>
    </source>
</evidence>
<accession>A0A166SSW9</accession>
<comment type="similarity">
    <text evidence="2">Belongs to the peptidase M43B family.</text>
</comment>
<keyword evidence="4" id="KW-0479">Metal-binding</keyword>
<dbReference type="Gene3D" id="3.40.390.10">
    <property type="entry name" value="Collagenase (Catalytic Domain)"/>
    <property type="match status" value="1"/>
</dbReference>
<protein>
    <submittedName>
        <fullName evidence="12">Metalloprotease MEP1</fullName>
    </submittedName>
</protein>
<dbReference type="Pfam" id="PF05572">
    <property type="entry name" value="Peptidase_M43"/>
    <property type="match status" value="1"/>
</dbReference>
<evidence type="ECO:0000256" key="10">
    <source>
        <dbReference type="SAM" id="SignalP"/>
    </source>
</evidence>
<dbReference type="EMBL" id="LFIV01000077">
    <property type="protein sequence ID" value="KZL71151.1"/>
    <property type="molecule type" value="Genomic_DNA"/>
</dbReference>
<keyword evidence="9" id="KW-1015">Disulfide bond</keyword>